<feature type="region of interest" description="Disordered" evidence="1">
    <location>
        <begin position="1"/>
        <end position="32"/>
    </location>
</feature>
<sequence length="100" mass="11386">MIFSISRKKKDTEKTTRERERKRRKGADDEAVKRAAAAIKDRKSLLAVGFSKRTSHHNLDLEAAIIKATSHDSSSVDYSNAHRVYKWIRSFPILPSRSCG</sequence>
<reference evidence="2 3" key="1">
    <citation type="submission" date="2020-02" db="EMBL/GenBank/DDBJ databases">
        <authorList>
            <person name="Ma Q."/>
            <person name="Huang Y."/>
            <person name="Song X."/>
            <person name="Pei D."/>
        </authorList>
    </citation>
    <scope>NUCLEOTIDE SEQUENCE [LARGE SCALE GENOMIC DNA]</scope>
    <source>
        <strain evidence="2">Sxm20200214</strain>
        <tissue evidence="2">Leaf</tissue>
    </source>
</reference>
<protein>
    <submittedName>
        <fullName evidence="2">Uncharacterized protein</fullName>
    </submittedName>
</protein>
<dbReference type="EMBL" id="JAAMPC010000003">
    <property type="protein sequence ID" value="KAG2321913.1"/>
    <property type="molecule type" value="Genomic_DNA"/>
</dbReference>
<evidence type="ECO:0000313" key="3">
    <source>
        <dbReference type="Proteomes" id="UP000886595"/>
    </source>
</evidence>
<dbReference type="Proteomes" id="UP000886595">
    <property type="component" value="Unassembled WGS sequence"/>
</dbReference>
<feature type="compositionally biased region" description="Basic and acidic residues" evidence="1">
    <location>
        <begin position="10"/>
        <end position="19"/>
    </location>
</feature>
<keyword evidence="3" id="KW-1185">Reference proteome</keyword>
<dbReference type="AlphaFoldDB" id="A0A8X7W4D3"/>
<evidence type="ECO:0000256" key="1">
    <source>
        <dbReference type="SAM" id="MobiDB-lite"/>
    </source>
</evidence>
<comment type="caution">
    <text evidence="2">The sequence shown here is derived from an EMBL/GenBank/DDBJ whole genome shotgun (WGS) entry which is preliminary data.</text>
</comment>
<dbReference type="OrthoDB" id="2008622at2759"/>
<evidence type="ECO:0000313" key="2">
    <source>
        <dbReference type="EMBL" id="KAG2321913.1"/>
    </source>
</evidence>
<proteinExistence type="predicted"/>
<name>A0A8X7W4D3_BRACI</name>
<gene>
    <name evidence="2" type="ORF">Bca52824_015126</name>
</gene>
<accession>A0A8X7W4D3</accession>
<organism evidence="2 3">
    <name type="scientific">Brassica carinata</name>
    <name type="common">Ethiopian mustard</name>
    <name type="synonym">Abyssinian cabbage</name>
    <dbReference type="NCBI Taxonomy" id="52824"/>
    <lineage>
        <taxon>Eukaryota</taxon>
        <taxon>Viridiplantae</taxon>
        <taxon>Streptophyta</taxon>
        <taxon>Embryophyta</taxon>
        <taxon>Tracheophyta</taxon>
        <taxon>Spermatophyta</taxon>
        <taxon>Magnoliopsida</taxon>
        <taxon>eudicotyledons</taxon>
        <taxon>Gunneridae</taxon>
        <taxon>Pentapetalae</taxon>
        <taxon>rosids</taxon>
        <taxon>malvids</taxon>
        <taxon>Brassicales</taxon>
        <taxon>Brassicaceae</taxon>
        <taxon>Brassiceae</taxon>
        <taxon>Brassica</taxon>
    </lineage>
</organism>